<evidence type="ECO:0000256" key="1">
    <source>
        <dbReference type="SAM" id="SignalP"/>
    </source>
</evidence>
<keyword evidence="1" id="KW-0732">Signal</keyword>
<comment type="caution">
    <text evidence="2">The sequence shown here is derived from an EMBL/GenBank/DDBJ whole genome shotgun (WGS) entry which is preliminary data.</text>
</comment>
<dbReference type="EMBL" id="JBEDUW010000258">
    <property type="protein sequence ID" value="KAK9902405.1"/>
    <property type="molecule type" value="Genomic_DNA"/>
</dbReference>
<gene>
    <name evidence="2" type="ORF">M0R45_001644</name>
</gene>
<feature type="chain" id="PRO_5043822476" evidence="1">
    <location>
        <begin position="23"/>
        <end position="100"/>
    </location>
</feature>
<protein>
    <submittedName>
        <fullName evidence="2">Uncharacterized protein</fullName>
    </submittedName>
</protein>
<proteinExistence type="predicted"/>
<evidence type="ECO:0000313" key="2">
    <source>
        <dbReference type="EMBL" id="KAK9902405.1"/>
    </source>
</evidence>
<keyword evidence="3" id="KW-1185">Reference proteome</keyword>
<dbReference type="AlphaFoldDB" id="A0AAW1VMA3"/>
<evidence type="ECO:0000313" key="3">
    <source>
        <dbReference type="Proteomes" id="UP001457282"/>
    </source>
</evidence>
<feature type="signal peptide" evidence="1">
    <location>
        <begin position="1"/>
        <end position="22"/>
    </location>
</feature>
<sequence length="100" mass="11205">MEGDSSSKCSMLCILLLAEIDGAVNYWQWRQRRGHGWARRRVLGSGQINRRRRGVESSGATAMCSSGRSRHGLWRRTWVRCEQREAAMQAAGLTGASPQV</sequence>
<reference evidence="2 3" key="1">
    <citation type="journal article" date="2023" name="G3 (Bethesda)">
        <title>A chromosome-length genome assembly and annotation of blackberry (Rubus argutus, cv. 'Hillquist').</title>
        <authorList>
            <person name="Bruna T."/>
            <person name="Aryal R."/>
            <person name="Dudchenko O."/>
            <person name="Sargent D.J."/>
            <person name="Mead D."/>
            <person name="Buti M."/>
            <person name="Cavallini A."/>
            <person name="Hytonen T."/>
            <person name="Andres J."/>
            <person name="Pham M."/>
            <person name="Weisz D."/>
            <person name="Mascagni F."/>
            <person name="Usai G."/>
            <person name="Natali L."/>
            <person name="Bassil N."/>
            <person name="Fernandez G.E."/>
            <person name="Lomsadze A."/>
            <person name="Armour M."/>
            <person name="Olukolu B."/>
            <person name="Poorten T."/>
            <person name="Britton C."/>
            <person name="Davik J."/>
            <person name="Ashrafi H."/>
            <person name="Aiden E.L."/>
            <person name="Borodovsky M."/>
            <person name="Worthington M."/>
        </authorList>
    </citation>
    <scope>NUCLEOTIDE SEQUENCE [LARGE SCALE GENOMIC DNA]</scope>
    <source>
        <strain evidence="2">PI 553951</strain>
    </source>
</reference>
<dbReference type="Proteomes" id="UP001457282">
    <property type="component" value="Unassembled WGS sequence"/>
</dbReference>
<accession>A0AAW1VMA3</accession>
<name>A0AAW1VMA3_RUBAR</name>
<organism evidence="2 3">
    <name type="scientific">Rubus argutus</name>
    <name type="common">Southern blackberry</name>
    <dbReference type="NCBI Taxonomy" id="59490"/>
    <lineage>
        <taxon>Eukaryota</taxon>
        <taxon>Viridiplantae</taxon>
        <taxon>Streptophyta</taxon>
        <taxon>Embryophyta</taxon>
        <taxon>Tracheophyta</taxon>
        <taxon>Spermatophyta</taxon>
        <taxon>Magnoliopsida</taxon>
        <taxon>eudicotyledons</taxon>
        <taxon>Gunneridae</taxon>
        <taxon>Pentapetalae</taxon>
        <taxon>rosids</taxon>
        <taxon>fabids</taxon>
        <taxon>Rosales</taxon>
        <taxon>Rosaceae</taxon>
        <taxon>Rosoideae</taxon>
        <taxon>Rosoideae incertae sedis</taxon>
        <taxon>Rubus</taxon>
    </lineage>
</organism>